<keyword evidence="12" id="KW-1015">Disulfide bond</keyword>
<keyword evidence="3" id="KW-0328">Glycosyltransferase</keyword>
<evidence type="ECO:0000256" key="14">
    <source>
        <dbReference type="ARBA" id="ARBA00042865"/>
    </source>
</evidence>
<comment type="subcellular location">
    <subcellularLocation>
        <location evidence="2">Endoplasmic reticulum membrane</location>
        <topology evidence="2">Single-pass type II membrane protein</topology>
    </subcellularLocation>
    <subcellularLocation>
        <location evidence="1">Golgi apparatus membrane</location>
        <topology evidence="1">Single-pass type II membrane protein</topology>
    </subcellularLocation>
</comment>
<proteinExistence type="predicted"/>
<evidence type="ECO:0000313" key="15">
    <source>
        <dbReference type="EMBL" id="MBO1363996.1"/>
    </source>
</evidence>
<keyword evidence="10" id="KW-0333">Golgi apparatus</keyword>
<dbReference type="EMBL" id="JAERMS010000033">
    <property type="protein sequence ID" value="MBO1363996.1"/>
    <property type="molecule type" value="Genomic_DNA"/>
</dbReference>
<evidence type="ECO:0000256" key="9">
    <source>
        <dbReference type="ARBA" id="ARBA00022989"/>
    </source>
</evidence>
<evidence type="ECO:0000256" key="12">
    <source>
        <dbReference type="ARBA" id="ARBA00023157"/>
    </source>
</evidence>
<evidence type="ECO:0000256" key="4">
    <source>
        <dbReference type="ARBA" id="ARBA00022679"/>
    </source>
</evidence>
<dbReference type="Pfam" id="PF02485">
    <property type="entry name" value="Branch"/>
    <property type="match status" value="1"/>
</dbReference>
<keyword evidence="4" id="KW-0808">Transferase</keyword>
<protein>
    <recommendedName>
        <fullName evidence="14">Peptide O-xylosyltransferase</fullName>
    </recommendedName>
</protein>
<keyword evidence="5" id="KW-0812">Transmembrane</keyword>
<keyword evidence="9" id="KW-1133">Transmembrane helix</keyword>
<dbReference type="PANTHER" id="PTHR46025">
    <property type="entry name" value="XYLOSYLTRANSFERASE OXT"/>
    <property type="match status" value="1"/>
</dbReference>
<keyword evidence="11" id="KW-0472">Membrane</keyword>
<evidence type="ECO:0000256" key="13">
    <source>
        <dbReference type="ARBA" id="ARBA00023180"/>
    </source>
</evidence>
<dbReference type="RefSeq" id="WP_107582067.1">
    <property type="nucleotide sequence ID" value="NZ_JAERMS010000033.1"/>
</dbReference>
<evidence type="ECO:0000256" key="11">
    <source>
        <dbReference type="ARBA" id="ARBA00023136"/>
    </source>
</evidence>
<evidence type="ECO:0000256" key="2">
    <source>
        <dbReference type="ARBA" id="ARBA00004648"/>
    </source>
</evidence>
<evidence type="ECO:0000313" key="16">
    <source>
        <dbReference type="Proteomes" id="UP000664265"/>
    </source>
</evidence>
<keyword evidence="8" id="KW-0735">Signal-anchor</keyword>
<name>A0ABS3M795_9BACT</name>
<sequence length="301" mass="35361">MTKIAFLISAHTDPQHLCRLVKSLPSSSEFFIHIDAKSDIQPFRTLLQQPNVHFVKPRIDVMWGSIGVVDSQMSMIREALDCGIKFDYFISMSGLDYPLWSNERILDFFGQAPGRQYLHGVCMENQQEAARIYRQHRPYNYKSWRYGTMKSKFRVALRKILYSIGVRKPLRFVAEGKEYKLYKGSMWWAITPDLAQLAYNTWKKNTQYVRYFHDSFAPDETFIHTLVFNSDYAKHSLGEKEHFTRLEDITPLTFIDYTHDIKVFDETDYDLLVGSGKMFFRKAVTGKSDALLDRIDRLRKD</sequence>
<dbReference type="PANTHER" id="PTHR46025:SF3">
    <property type="entry name" value="XYLOSYLTRANSFERASE OXT"/>
    <property type="match status" value="1"/>
</dbReference>
<evidence type="ECO:0000256" key="10">
    <source>
        <dbReference type="ARBA" id="ARBA00023034"/>
    </source>
</evidence>
<dbReference type="InterPro" id="IPR003406">
    <property type="entry name" value="Glyco_trans_14"/>
</dbReference>
<keyword evidence="13" id="KW-0325">Glycoprotein</keyword>
<organism evidence="15 16">
    <name type="scientific">Prevotella illustrans</name>
    <dbReference type="NCBI Taxonomy" id="2800387"/>
    <lineage>
        <taxon>Bacteria</taxon>
        <taxon>Pseudomonadati</taxon>
        <taxon>Bacteroidota</taxon>
        <taxon>Bacteroidia</taxon>
        <taxon>Bacteroidales</taxon>
        <taxon>Prevotellaceae</taxon>
        <taxon>Prevotella</taxon>
    </lineage>
</organism>
<evidence type="ECO:0000256" key="1">
    <source>
        <dbReference type="ARBA" id="ARBA00004323"/>
    </source>
</evidence>
<evidence type="ECO:0000256" key="8">
    <source>
        <dbReference type="ARBA" id="ARBA00022968"/>
    </source>
</evidence>
<evidence type="ECO:0000256" key="3">
    <source>
        <dbReference type="ARBA" id="ARBA00022676"/>
    </source>
</evidence>
<evidence type="ECO:0000256" key="7">
    <source>
        <dbReference type="ARBA" id="ARBA00022824"/>
    </source>
</evidence>
<keyword evidence="16" id="KW-1185">Reference proteome</keyword>
<comment type="caution">
    <text evidence="15">The sequence shown here is derived from an EMBL/GenBank/DDBJ whole genome shotgun (WGS) entry which is preliminary data.</text>
</comment>
<evidence type="ECO:0000256" key="6">
    <source>
        <dbReference type="ARBA" id="ARBA00022723"/>
    </source>
</evidence>
<reference evidence="15 16" key="1">
    <citation type="submission" date="2021-01" db="EMBL/GenBank/DDBJ databases">
        <title>Prevotella A2931 sp. nov.</title>
        <authorList>
            <person name="Buhl M."/>
            <person name="Oberhettinger P."/>
        </authorList>
    </citation>
    <scope>NUCLEOTIDE SEQUENCE [LARGE SCALE GENOMIC DNA]</scope>
    <source>
        <strain evidence="15 16">A2931</strain>
    </source>
</reference>
<keyword evidence="7" id="KW-0256">Endoplasmic reticulum</keyword>
<dbReference type="InterPro" id="IPR043538">
    <property type="entry name" value="XYLT"/>
</dbReference>
<dbReference type="Proteomes" id="UP000664265">
    <property type="component" value="Unassembled WGS sequence"/>
</dbReference>
<gene>
    <name evidence="15" type="ORF">JHU38_09480</name>
</gene>
<keyword evidence="6" id="KW-0479">Metal-binding</keyword>
<accession>A0ABS3M795</accession>
<evidence type="ECO:0000256" key="5">
    <source>
        <dbReference type="ARBA" id="ARBA00022692"/>
    </source>
</evidence>